<dbReference type="InterPro" id="IPR008979">
    <property type="entry name" value="Galactose-bd-like_sf"/>
</dbReference>
<evidence type="ECO:0000259" key="7">
    <source>
        <dbReference type="PROSITE" id="PS51550"/>
    </source>
</evidence>
<evidence type="ECO:0000256" key="3">
    <source>
        <dbReference type="ARBA" id="ARBA00051243"/>
    </source>
</evidence>
<feature type="binding site" evidence="4">
    <location>
        <position position="621"/>
    </location>
    <ligand>
        <name>ATP</name>
        <dbReference type="ChEBI" id="CHEBI:30616"/>
    </ligand>
</feature>
<keyword evidence="5" id="KW-0472">Membrane</keyword>
<comment type="subcellular location">
    <subcellularLocation>
        <location evidence="1">Membrane</location>
        <topology evidence="1">Single-pass type I membrane protein</topology>
    </subcellularLocation>
</comment>
<dbReference type="SUPFAM" id="SSF56112">
    <property type="entry name" value="Protein kinase-like (PK-like)"/>
    <property type="match status" value="1"/>
</dbReference>
<dbReference type="Proteomes" id="UP000225706">
    <property type="component" value="Unassembled WGS sequence"/>
</dbReference>
<evidence type="ECO:0000259" key="6">
    <source>
        <dbReference type="PROSITE" id="PS50011"/>
    </source>
</evidence>
<reference evidence="9" key="1">
    <citation type="journal article" date="2017" name="bioRxiv">
        <title>Comparative analysis of the genomes of Stylophora pistillata and Acropora digitifera provides evidence for extensive differences between species of corals.</title>
        <authorList>
            <person name="Voolstra C.R."/>
            <person name="Li Y."/>
            <person name="Liew Y.J."/>
            <person name="Baumgarten S."/>
            <person name="Zoccola D."/>
            <person name="Flot J.-F."/>
            <person name="Tambutte S."/>
            <person name="Allemand D."/>
            <person name="Aranda M."/>
        </authorList>
    </citation>
    <scope>NUCLEOTIDE SEQUENCE [LARGE SCALE GENOMIC DNA]</scope>
</reference>
<dbReference type="PROSITE" id="PS00109">
    <property type="entry name" value="PROTEIN_KINASE_TYR"/>
    <property type="match status" value="1"/>
</dbReference>
<evidence type="ECO:0000256" key="1">
    <source>
        <dbReference type="ARBA" id="ARBA00004479"/>
    </source>
</evidence>
<proteinExistence type="predicted"/>
<dbReference type="GO" id="GO:0005524">
    <property type="term" value="F:ATP binding"/>
    <property type="evidence" value="ECO:0007669"/>
    <property type="project" value="UniProtKB-UniRule"/>
</dbReference>
<dbReference type="InterPro" id="IPR011641">
    <property type="entry name" value="Tyr-kin_ephrin_A/B_rcpt-like"/>
</dbReference>
<dbReference type="InterPro" id="IPR011009">
    <property type="entry name" value="Kinase-like_dom_sf"/>
</dbReference>
<feature type="domain" description="Protein kinase" evidence="6">
    <location>
        <begin position="587"/>
        <end position="844"/>
    </location>
</feature>
<dbReference type="GO" id="GO:0005886">
    <property type="term" value="C:plasma membrane"/>
    <property type="evidence" value="ECO:0007669"/>
    <property type="project" value="TreeGrafter"/>
</dbReference>
<dbReference type="Gene3D" id="2.10.50.10">
    <property type="entry name" value="Tumor Necrosis Factor Receptor, subunit A, domain 2"/>
    <property type="match status" value="1"/>
</dbReference>
<dbReference type="PROSITE" id="PS00107">
    <property type="entry name" value="PROTEIN_KINASE_ATP"/>
    <property type="match status" value="1"/>
</dbReference>
<dbReference type="Gene3D" id="2.60.40.1770">
    <property type="entry name" value="ephrin a2 ectodomain"/>
    <property type="match status" value="1"/>
</dbReference>
<dbReference type="PANTHER" id="PTHR24416">
    <property type="entry name" value="TYROSINE-PROTEIN KINASE RECEPTOR"/>
    <property type="match status" value="1"/>
</dbReference>
<feature type="domain" description="Eph LBD" evidence="7">
    <location>
        <begin position="1"/>
        <end position="183"/>
    </location>
</feature>
<dbReference type="InterPro" id="IPR050122">
    <property type="entry name" value="RTK"/>
</dbReference>
<keyword evidence="9" id="KW-1185">Reference proteome</keyword>
<comment type="caution">
    <text evidence="8">The sequence shown here is derived from an EMBL/GenBank/DDBJ whole genome shotgun (WGS) entry which is preliminary data.</text>
</comment>
<dbReference type="AlphaFoldDB" id="A0A2B4SQH0"/>
<dbReference type="SMART" id="SM00615">
    <property type="entry name" value="EPH_lbd"/>
    <property type="match status" value="1"/>
</dbReference>
<sequence>MWGEGGEGGETLLEEPGSDWHWAIFKDSWEGAGWIRLWDHWTQSPTYRICDTTNRKQKPKNWLLTDFLNTKDATRLDIVVTYTLRNCPSANVWPFCRKDFTLYSYHTDHILDSSPDPTRLNFHKETVITPKTLPAPLESTTDTFYGSIVTKAKGIYLALLDQGACLTISKFVVRYNFCSETVVASFVRFPRTIAPVNDINLTKQEGECADPNSHNIYNTKLFGVCFSNGEWNITANSICFGAEEWNITVNSLCLCDYAYELTNGSSDSFVCRECQKGFYKDSVGNEKCRPCPANSVSNTDRTGCMCNEGYYQPSNVVDCEAFTRNAINITMVIANERCTYGNYDQSSLLTRLQKVLEEAFAERFAGLRGALLKNSIRCGSIIADLALIFHSKTKEQDVITVLRNASNDGKLGNFTVSAINRTRMRVNFETRTTEAETATPPGSTTGIFTGAVIGSTAILVAAVGIFVLFVWRLRKRNIKNSNAKSCIEANFGPEKMLRSTQSVSRRKPGTRERRNVETNKEIESVDTGLEMAEPSQREQYMALDELNRSPSMANGGLSKCSQPSKPVSEYTSLYSSPRCWEIPTEHVTVKKVVGRGAFGQVAKATVIGLQGRPTTTLVAVKMLKDHASESDRKDLLSELQLMKELEAHPHVIKLLGCVTKSEPLMVLIEYVPYGDLLGHLMKSRGLNDTYFEDSDIKSQTNLTSEQLMKFAWQVADGMSYLSSIPIIHRDLAARNVLVGEEETCKVSDFGMARDAQEDNIYQMRSKGRLPVKWTALEALLYGKYSTKSDVYEIMTSCWKDDPDSRPSFQNLKNKLKEMEDQQKGLIDFENYDDRLYVNVDDVAV</sequence>
<dbReference type="Gene3D" id="3.30.200.20">
    <property type="entry name" value="Phosphorylase Kinase, domain 1"/>
    <property type="match status" value="1"/>
</dbReference>
<keyword evidence="4" id="KW-0547">Nucleotide-binding</keyword>
<organism evidence="8 9">
    <name type="scientific">Stylophora pistillata</name>
    <name type="common">Smooth cauliflower coral</name>
    <dbReference type="NCBI Taxonomy" id="50429"/>
    <lineage>
        <taxon>Eukaryota</taxon>
        <taxon>Metazoa</taxon>
        <taxon>Cnidaria</taxon>
        <taxon>Anthozoa</taxon>
        <taxon>Hexacorallia</taxon>
        <taxon>Scleractinia</taxon>
        <taxon>Astrocoeniina</taxon>
        <taxon>Pocilloporidae</taxon>
        <taxon>Stylophora</taxon>
    </lineage>
</organism>
<dbReference type="Gene3D" id="1.10.510.10">
    <property type="entry name" value="Transferase(Phosphotransferase) domain 1"/>
    <property type="match status" value="1"/>
</dbReference>
<evidence type="ECO:0000256" key="4">
    <source>
        <dbReference type="PROSITE-ProRule" id="PRU10141"/>
    </source>
</evidence>
<feature type="transmembrane region" description="Helical" evidence="5">
    <location>
        <begin position="447"/>
        <end position="471"/>
    </location>
</feature>
<keyword evidence="5" id="KW-1133">Transmembrane helix</keyword>
<dbReference type="InterPro" id="IPR000719">
    <property type="entry name" value="Prot_kinase_dom"/>
</dbReference>
<comment type="catalytic activity">
    <reaction evidence="3">
        <text>L-tyrosyl-[protein] + ATP = O-phospho-L-tyrosyl-[protein] + ADP + H(+)</text>
        <dbReference type="Rhea" id="RHEA:10596"/>
        <dbReference type="Rhea" id="RHEA-COMP:10136"/>
        <dbReference type="Rhea" id="RHEA-COMP:20101"/>
        <dbReference type="ChEBI" id="CHEBI:15378"/>
        <dbReference type="ChEBI" id="CHEBI:30616"/>
        <dbReference type="ChEBI" id="CHEBI:46858"/>
        <dbReference type="ChEBI" id="CHEBI:61978"/>
        <dbReference type="ChEBI" id="CHEBI:456216"/>
        <dbReference type="EC" id="2.7.10.1"/>
    </reaction>
</comment>
<gene>
    <name evidence="8" type="primary">Cad96Ca</name>
    <name evidence="8" type="ORF">AWC38_SpisGene3833</name>
</gene>
<name>A0A2B4SQH0_STYPI</name>
<dbReference type="CDD" id="cd00192">
    <property type="entry name" value="PTKc"/>
    <property type="match status" value="1"/>
</dbReference>
<accession>A0A2B4SQH0</accession>
<dbReference type="PANTHER" id="PTHR24416:SF621">
    <property type="entry name" value="TYROSINE KINASE RECEPTOR CAD96CA"/>
    <property type="match status" value="1"/>
</dbReference>
<dbReference type="STRING" id="50429.A0A2B4SQH0"/>
<dbReference type="InterPro" id="IPR017441">
    <property type="entry name" value="Protein_kinase_ATP_BS"/>
</dbReference>
<keyword evidence="8" id="KW-0808">Transferase</keyword>
<dbReference type="SUPFAM" id="SSF49785">
    <property type="entry name" value="Galactose-binding domain-like"/>
    <property type="match status" value="1"/>
</dbReference>
<dbReference type="InterPro" id="IPR001245">
    <property type="entry name" value="Ser-Thr/Tyr_kinase_cat_dom"/>
</dbReference>
<evidence type="ECO:0000313" key="8">
    <source>
        <dbReference type="EMBL" id="PFX31323.1"/>
    </source>
</evidence>
<dbReference type="PROSITE" id="PS51550">
    <property type="entry name" value="EPH_LBD"/>
    <property type="match status" value="1"/>
</dbReference>
<dbReference type="InterPro" id="IPR020635">
    <property type="entry name" value="Tyr_kinase_cat_dom"/>
</dbReference>
<protein>
    <submittedName>
        <fullName evidence="8">Tyrosine kinase receptor Cad96Ca</fullName>
    </submittedName>
</protein>
<dbReference type="Pfam" id="PF07714">
    <property type="entry name" value="PK_Tyr_Ser-Thr"/>
    <property type="match status" value="1"/>
</dbReference>
<evidence type="ECO:0000313" key="9">
    <source>
        <dbReference type="Proteomes" id="UP000225706"/>
    </source>
</evidence>
<evidence type="ECO:0000256" key="2">
    <source>
        <dbReference type="ARBA" id="ARBA00023170"/>
    </source>
</evidence>
<dbReference type="Pfam" id="PF01404">
    <property type="entry name" value="Ephrin_lbd"/>
    <property type="match status" value="1"/>
</dbReference>
<dbReference type="InterPro" id="IPR001090">
    <property type="entry name" value="Ephrin_rcpt_lig-bd_dom"/>
</dbReference>
<dbReference type="SMART" id="SM00219">
    <property type="entry name" value="TyrKc"/>
    <property type="match status" value="1"/>
</dbReference>
<evidence type="ECO:0000256" key="5">
    <source>
        <dbReference type="SAM" id="Phobius"/>
    </source>
</evidence>
<dbReference type="OrthoDB" id="5990031at2759"/>
<keyword evidence="5" id="KW-0812">Transmembrane</keyword>
<keyword evidence="2 8" id="KW-0675">Receptor</keyword>
<dbReference type="EMBL" id="LSMT01000037">
    <property type="protein sequence ID" value="PFX31323.1"/>
    <property type="molecule type" value="Genomic_DNA"/>
</dbReference>
<keyword evidence="4" id="KW-0067">ATP-binding</keyword>
<dbReference type="GO" id="GO:0007169">
    <property type="term" value="P:cell surface receptor protein tyrosine kinase signaling pathway"/>
    <property type="evidence" value="ECO:0007669"/>
    <property type="project" value="TreeGrafter"/>
</dbReference>
<dbReference type="Pfam" id="PF07699">
    <property type="entry name" value="Ephrin_rec_like"/>
    <property type="match status" value="1"/>
</dbReference>
<dbReference type="PRINTS" id="PR00109">
    <property type="entry name" value="TYRKINASE"/>
</dbReference>
<dbReference type="GO" id="GO:0004714">
    <property type="term" value="F:transmembrane receptor protein tyrosine kinase activity"/>
    <property type="evidence" value="ECO:0007669"/>
    <property type="project" value="UniProtKB-EC"/>
</dbReference>
<dbReference type="Gene3D" id="2.60.120.260">
    <property type="entry name" value="Galactose-binding domain-like"/>
    <property type="match status" value="1"/>
</dbReference>
<dbReference type="SMART" id="SM01411">
    <property type="entry name" value="Ephrin_rec_like"/>
    <property type="match status" value="1"/>
</dbReference>
<dbReference type="InterPro" id="IPR008266">
    <property type="entry name" value="Tyr_kinase_AS"/>
</dbReference>
<dbReference type="GO" id="GO:0043235">
    <property type="term" value="C:receptor complex"/>
    <property type="evidence" value="ECO:0007669"/>
    <property type="project" value="TreeGrafter"/>
</dbReference>
<dbReference type="PROSITE" id="PS50011">
    <property type="entry name" value="PROTEIN_KINASE_DOM"/>
    <property type="match status" value="1"/>
</dbReference>
<keyword evidence="8" id="KW-0418">Kinase</keyword>